<organism evidence="3 4">
    <name type="scientific">Willisornis vidua</name>
    <name type="common">Xingu scale-backed antbird</name>
    <dbReference type="NCBI Taxonomy" id="1566151"/>
    <lineage>
        <taxon>Eukaryota</taxon>
        <taxon>Metazoa</taxon>
        <taxon>Chordata</taxon>
        <taxon>Craniata</taxon>
        <taxon>Vertebrata</taxon>
        <taxon>Euteleostomi</taxon>
        <taxon>Archelosauria</taxon>
        <taxon>Archosauria</taxon>
        <taxon>Dinosauria</taxon>
        <taxon>Saurischia</taxon>
        <taxon>Theropoda</taxon>
        <taxon>Coelurosauria</taxon>
        <taxon>Aves</taxon>
        <taxon>Neognathae</taxon>
        <taxon>Neoaves</taxon>
        <taxon>Telluraves</taxon>
        <taxon>Australaves</taxon>
        <taxon>Passeriformes</taxon>
        <taxon>Thamnophilidae</taxon>
        <taxon>Willisornis</taxon>
    </lineage>
</organism>
<dbReference type="EMBL" id="WHWB01033682">
    <property type="protein sequence ID" value="KAJ7418275.1"/>
    <property type="molecule type" value="Genomic_DNA"/>
</dbReference>
<feature type="chain" id="PRO_5045829102" description="Rna-directed dna polymerase from mobile element jockey-like" evidence="2">
    <location>
        <begin position="20"/>
        <end position="228"/>
    </location>
</feature>
<sequence>MGLLHRLQVNLCTPVVLLGLQGHSCFTTGCTTGCRKTSLQRLEHHLLSSSSLTDLAVSIVVHIFPLCSSLATITSVIFFFLLKYVITYFLIGPALASDTSISEPPGIGSARHGGSYWQLLTEATHVATLLPEPGHVNLIYTAKGIKCTLNKYADDIKLSGVVATPEGWDTIQKDLDKLEKWNYGNLTVFNKTKCKVLYLGEGNPQYQYRLGVEQIVSSSAEDFGGGGG</sequence>
<keyword evidence="1" id="KW-0812">Transmembrane</keyword>
<feature type="transmembrane region" description="Helical" evidence="1">
    <location>
        <begin position="55"/>
        <end position="82"/>
    </location>
</feature>
<name>A0ABQ9DAT6_9PASS</name>
<feature type="signal peptide" evidence="2">
    <location>
        <begin position="1"/>
        <end position="19"/>
    </location>
</feature>
<evidence type="ECO:0000256" key="2">
    <source>
        <dbReference type="SAM" id="SignalP"/>
    </source>
</evidence>
<keyword evidence="2" id="KW-0732">Signal</keyword>
<reference evidence="3" key="1">
    <citation type="submission" date="2019-10" db="EMBL/GenBank/DDBJ databases">
        <authorList>
            <person name="Soares A.E.R."/>
            <person name="Aleixo A."/>
            <person name="Schneider P."/>
            <person name="Miyaki C.Y."/>
            <person name="Schneider M.P."/>
            <person name="Mello C."/>
            <person name="Vasconcelos A.T.R."/>
        </authorList>
    </citation>
    <scope>NUCLEOTIDE SEQUENCE</scope>
    <source>
        <tissue evidence="3">Muscle</tissue>
    </source>
</reference>
<comment type="caution">
    <text evidence="3">The sequence shown here is derived from an EMBL/GenBank/DDBJ whole genome shotgun (WGS) entry which is preliminary data.</text>
</comment>
<keyword evidence="4" id="KW-1185">Reference proteome</keyword>
<dbReference type="PROSITE" id="PS51257">
    <property type="entry name" value="PROKAR_LIPOPROTEIN"/>
    <property type="match status" value="1"/>
</dbReference>
<keyword evidence="1" id="KW-1133">Transmembrane helix</keyword>
<evidence type="ECO:0000313" key="4">
    <source>
        <dbReference type="Proteomes" id="UP001145742"/>
    </source>
</evidence>
<evidence type="ECO:0000313" key="3">
    <source>
        <dbReference type="EMBL" id="KAJ7418275.1"/>
    </source>
</evidence>
<proteinExistence type="predicted"/>
<protein>
    <recommendedName>
        <fullName evidence="5">Rna-directed dna polymerase from mobile element jockey-like</fullName>
    </recommendedName>
</protein>
<keyword evidence="1" id="KW-0472">Membrane</keyword>
<dbReference type="PANTHER" id="PTHR33332">
    <property type="entry name" value="REVERSE TRANSCRIPTASE DOMAIN-CONTAINING PROTEIN"/>
    <property type="match status" value="1"/>
</dbReference>
<dbReference type="Proteomes" id="UP001145742">
    <property type="component" value="Unassembled WGS sequence"/>
</dbReference>
<gene>
    <name evidence="3" type="ORF">WISP_59980</name>
</gene>
<evidence type="ECO:0008006" key="5">
    <source>
        <dbReference type="Google" id="ProtNLM"/>
    </source>
</evidence>
<accession>A0ABQ9DAT6</accession>
<evidence type="ECO:0000256" key="1">
    <source>
        <dbReference type="SAM" id="Phobius"/>
    </source>
</evidence>